<dbReference type="InterPro" id="IPR011989">
    <property type="entry name" value="ARM-like"/>
</dbReference>
<evidence type="ECO:0000259" key="1">
    <source>
        <dbReference type="Pfam" id="PF00646"/>
    </source>
</evidence>
<evidence type="ECO:0000313" key="2">
    <source>
        <dbReference type="EMBL" id="KAK1366684.1"/>
    </source>
</evidence>
<dbReference type="Gene3D" id="1.25.10.10">
    <property type="entry name" value="Leucine-rich Repeat Variant"/>
    <property type="match status" value="1"/>
</dbReference>
<dbReference type="PANTHER" id="PTHR31639:SF310">
    <property type="entry name" value="F-BOX DOMAIN-CONTAINING PROTEIN"/>
    <property type="match status" value="1"/>
</dbReference>
<dbReference type="InterPro" id="IPR032675">
    <property type="entry name" value="LRR_dom_sf"/>
</dbReference>
<organism evidence="2 3">
    <name type="scientific">Heracleum sosnowskyi</name>
    <dbReference type="NCBI Taxonomy" id="360622"/>
    <lineage>
        <taxon>Eukaryota</taxon>
        <taxon>Viridiplantae</taxon>
        <taxon>Streptophyta</taxon>
        <taxon>Embryophyta</taxon>
        <taxon>Tracheophyta</taxon>
        <taxon>Spermatophyta</taxon>
        <taxon>Magnoliopsida</taxon>
        <taxon>eudicotyledons</taxon>
        <taxon>Gunneridae</taxon>
        <taxon>Pentapetalae</taxon>
        <taxon>asterids</taxon>
        <taxon>campanulids</taxon>
        <taxon>Apiales</taxon>
        <taxon>Apiaceae</taxon>
        <taxon>Apioideae</taxon>
        <taxon>apioid superclade</taxon>
        <taxon>Tordylieae</taxon>
        <taxon>Tordyliinae</taxon>
        <taxon>Heracleum</taxon>
    </lineage>
</organism>
<dbReference type="EMBL" id="JAUIZM010000009">
    <property type="protein sequence ID" value="KAK1366684.1"/>
    <property type="molecule type" value="Genomic_DNA"/>
</dbReference>
<dbReference type="Proteomes" id="UP001237642">
    <property type="component" value="Unassembled WGS sequence"/>
</dbReference>
<feature type="domain" description="F-box" evidence="1">
    <location>
        <begin position="261"/>
        <end position="297"/>
    </location>
</feature>
<dbReference type="InterPro" id="IPR036047">
    <property type="entry name" value="F-box-like_dom_sf"/>
</dbReference>
<proteinExistence type="predicted"/>
<dbReference type="Pfam" id="PF00646">
    <property type="entry name" value="F-box"/>
    <property type="match status" value="1"/>
</dbReference>
<dbReference type="Gene3D" id="3.80.10.10">
    <property type="entry name" value="Ribonuclease Inhibitor"/>
    <property type="match status" value="1"/>
</dbReference>
<accession>A0AAD8HGD6</accession>
<dbReference type="InterPro" id="IPR016024">
    <property type="entry name" value="ARM-type_fold"/>
</dbReference>
<sequence>MSASRGLQDAFVEGFTERPKVDRILRHREEETFMNRADFEDVKCSQFVSDFLGFVDRRYKLFYHYVHELKSSTDRVTLSNATDRLQFLIDGGTGSHLNSDVVRRLLQILDTYQKRQNQCEAVNILSHAMFDKCKDLITNDAIPALVKYMSDSYHELGIESVVGLTHLAYSSPDCINFILENHALEDALKIVKETIGMRRIIMALAKFLAVVCRNGIPPHKPQLILYHRSSEVKSPLLHPKPLKQRIMASDPESSGTAVDRISSMPGNIIDLILQRLPIHDAAKMGVLSTTWRDVWVTNPHLVFDDQFFSRLHDEMKRPQPSKSSRIISNILLAHSGPILNFTFHIPMCSLLHDYSLQNPIYLFSCSDLTHLSLFGCILDPPRGFGGFCNLVSVELEYVKITADMSFGTQLEELVLYGCTGIEHLGCQYKNSNNLTLLKIDTTCGINTSKDIDLGWFECVQKVTNLSLRKDQTETSRIKISDLDKLFGNMPRINSLLLEGFTLESLEPGTDFLKRRITTLENLYLPCVEFHQSDKMQYVLCLIKSSPNLRLLYISLCSSPDAKVNSSDVMDLRALWGGLDSRPT</sequence>
<protein>
    <recommendedName>
        <fullName evidence="1">F-box domain-containing protein</fullName>
    </recommendedName>
</protein>
<keyword evidence="3" id="KW-1185">Reference proteome</keyword>
<comment type="caution">
    <text evidence="2">The sequence shown here is derived from an EMBL/GenBank/DDBJ whole genome shotgun (WGS) entry which is preliminary data.</text>
</comment>
<dbReference type="SUPFAM" id="SSF52047">
    <property type="entry name" value="RNI-like"/>
    <property type="match status" value="1"/>
</dbReference>
<dbReference type="SUPFAM" id="SSF81383">
    <property type="entry name" value="F-box domain"/>
    <property type="match status" value="1"/>
</dbReference>
<reference evidence="2" key="2">
    <citation type="submission" date="2023-05" db="EMBL/GenBank/DDBJ databases">
        <authorList>
            <person name="Schelkunov M.I."/>
        </authorList>
    </citation>
    <scope>NUCLEOTIDE SEQUENCE</scope>
    <source>
        <strain evidence="2">Hsosn_3</strain>
        <tissue evidence="2">Leaf</tissue>
    </source>
</reference>
<reference evidence="2" key="1">
    <citation type="submission" date="2023-02" db="EMBL/GenBank/DDBJ databases">
        <title>Genome of toxic invasive species Heracleum sosnowskyi carries increased number of genes despite the absence of recent whole-genome duplications.</title>
        <authorList>
            <person name="Schelkunov M."/>
            <person name="Shtratnikova V."/>
            <person name="Makarenko M."/>
            <person name="Klepikova A."/>
            <person name="Omelchenko D."/>
            <person name="Novikova G."/>
            <person name="Obukhova E."/>
            <person name="Bogdanov V."/>
            <person name="Penin A."/>
            <person name="Logacheva M."/>
        </authorList>
    </citation>
    <scope>NUCLEOTIDE SEQUENCE</scope>
    <source>
        <strain evidence="2">Hsosn_3</strain>
        <tissue evidence="2">Leaf</tissue>
    </source>
</reference>
<dbReference type="InterPro" id="IPR001810">
    <property type="entry name" value="F-box_dom"/>
</dbReference>
<dbReference type="SUPFAM" id="SSF48371">
    <property type="entry name" value="ARM repeat"/>
    <property type="match status" value="1"/>
</dbReference>
<evidence type="ECO:0000313" key="3">
    <source>
        <dbReference type="Proteomes" id="UP001237642"/>
    </source>
</evidence>
<dbReference type="PANTHER" id="PTHR31639">
    <property type="entry name" value="F-BOX PROTEIN-LIKE"/>
    <property type="match status" value="1"/>
</dbReference>
<dbReference type="AlphaFoldDB" id="A0AAD8HGD6"/>
<name>A0AAD8HGD6_9APIA</name>
<gene>
    <name evidence="2" type="ORF">POM88_042245</name>
</gene>